<feature type="compositionally biased region" description="Polar residues" evidence="1">
    <location>
        <begin position="85"/>
        <end position="95"/>
    </location>
</feature>
<dbReference type="InterPro" id="IPR011989">
    <property type="entry name" value="ARM-like"/>
</dbReference>
<dbReference type="PANTHER" id="PTHR21386:SF0">
    <property type="entry name" value="PROTEIN INSCUTEABLE HOMOLOG"/>
    <property type="match status" value="1"/>
</dbReference>
<organism evidence="3 4">
    <name type="scientific">Megalurothrips usitatus</name>
    <name type="common">bean blossom thrips</name>
    <dbReference type="NCBI Taxonomy" id="439358"/>
    <lineage>
        <taxon>Eukaryota</taxon>
        <taxon>Metazoa</taxon>
        <taxon>Ecdysozoa</taxon>
        <taxon>Arthropoda</taxon>
        <taxon>Hexapoda</taxon>
        <taxon>Insecta</taxon>
        <taxon>Pterygota</taxon>
        <taxon>Neoptera</taxon>
        <taxon>Paraneoptera</taxon>
        <taxon>Thysanoptera</taxon>
        <taxon>Terebrantia</taxon>
        <taxon>Thripoidea</taxon>
        <taxon>Thripidae</taxon>
        <taxon>Megalurothrips</taxon>
    </lineage>
</organism>
<dbReference type="SUPFAM" id="SSF48371">
    <property type="entry name" value="ARM repeat"/>
    <property type="match status" value="1"/>
</dbReference>
<dbReference type="Proteomes" id="UP001075354">
    <property type="component" value="Chromosome 7"/>
</dbReference>
<dbReference type="GO" id="GO:0009786">
    <property type="term" value="P:regulation of asymmetric cell division"/>
    <property type="evidence" value="ECO:0007669"/>
    <property type="project" value="TreeGrafter"/>
</dbReference>
<dbReference type="AlphaFoldDB" id="A0AAV7XLE2"/>
<dbReference type="GO" id="GO:0008356">
    <property type="term" value="P:asymmetric cell division"/>
    <property type="evidence" value="ECO:0007669"/>
    <property type="project" value="InterPro"/>
</dbReference>
<dbReference type="InterPro" id="IPR000225">
    <property type="entry name" value="Armadillo"/>
</dbReference>
<dbReference type="InterPro" id="IPR039921">
    <property type="entry name" value="Inscuteable"/>
</dbReference>
<dbReference type="GO" id="GO:0008093">
    <property type="term" value="F:cytoskeletal anchor activity"/>
    <property type="evidence" value="ECO:0007669"/>
    <property type="project" value="TreeGrafter"/>
</dbReference>
<accession>A0AAV7XLE2</accession>
<dbReference type="GO" id="GO:0000132">
    <property type="term" value="P:establishment of mitotic spindle orientation"/>
    <property type="evidence" value="ECO:0007669"/>
    <property type="project" value="TreeGrafter"/>
</dbReference>
<dbReference type="CDD" id="cd21966">
    <property type="entry name" value="INSC_LBD"/>
    <property type="match status" value="1"/>
</dbReference>
<evidence type="ECO:0000313" key="4">
    <source>
        <dbReference type="Proteomes" id="UP001075354"/>
    </source>
</evidence>
<feature type="domain" description="Protein inscuteable homologue C-terminal" evidence="2">
    <location>
        <begin position="461"/>
        <end position="900"/>
    </location>
</feature>
<dbReference type="PANTHER" id="PTHR21386">
    <property type="entry name" value="INSCUTEABLE"/>
    <property type="match status" value="1"/>
</dbReference>
<feature type="compositionally biased region" description="Low complexity" evidence="1">
    <location>
        <begin position="244"/>
        <end position="255"/>
    </location>
</feature>
<dbReference type="GO" id="GO:0045179">
    <property type="term" value="C:apical cortex"/>
    <property type="evidence" value="ECO:0007669"/>
    <property type="project" value="TreeGrafter"/>
</dbReference>
<feature type="region of interest" description="Disordered" evidence="1">
    <location>
        <begin position="244"/>
        <end position="269"/>
    </location>
</feature>
<dbReference type="GO" id="GO:0045176">
    <property type="term" value="P:apical protein localization"/>
    <property type="evidence" value="ECO:0007669"/>
    <property type="project" value="TreeGrafter"/>
</dbReference>
<name>A0AAV7XLE2_9NEOP</name>
<dbReference type="Gene3D" id="1.25.10.10">
    <property type="entry name" value="Leucine-rich Repeat Variant"/>
    <property type="match status" value="2"/>
</dbReference>
<feature type="compositionally biased region" description="Low complexity" evidence="1">
    <location>
        <begin position="27"/>
        <end position="62"/>
    </location>
</feature>
<feature type="compositionally biased region" description="Low complexity" evidence="1">
    <location>
        <begin position="337"/>
        <end position="352"/>
    </location>
</feature>
<evidence type="ECO:0000256" key="1">
    <source>
        <dbReference type="SAM" id="MobiDB-lite"/>
    </source>
</evidence>
<keyword evidence="4" id="KW-1185">Reference proteome</keyword>
<sequence length="900" mass="94850">MASVSEFRRQHSRVWWSSFHADEQLVAAAGEPGAGAQEQGSRDSSSSPSTSHKSQDSGFSDSDGSHRANASPLSSSPEVTEAAQLASTPSPTHSRLQLCLSGACTSTPRPRHAPQGPASFGGLATPGELRSRLSQDDSCIQSRPLPAIPVEYRRQHSAEEPQQRLQRRARTCRALLSRTAAAPAALLDSSLEEDTPATLNQTFPLPGPPESGHRVPRSFIKNRAAPRRPQQRYSRLVLLTAPAAPDAASPPAADAESTVSDAPTPHHTTVLHVRRTTPDGEAASPTTEMAVLGQLADDAEVQRHLFDVTAGPGLPAHTSTPKAAAASPLVMPPPATTTPTRRPPTASGPAAGRRLHDRRASVRPVNLLNNFASVWCVFRDEVKAAQDTVLESPAAAAAAAAAVPATSAVAAWLGGLRLCCEPEPSVTLQSKALIGADPKGLRQLSGVQLASPQGLGLLQRRAHTLSTEYTRLCGKVQRGSLQQVGSLAQAFVGHVLAFLEEHAQAVSQERAGRLRAACDRLRADADKTQPEPADLAASLASVRAALTGTVDAILEKQVQELVNVLEGPASPLSLRTAVSALCALGRQGSALSELVVRCGGVRALLQVVLDARTSATRRAALRALSAVCCTAKAVRSLEQAGGVEVVAELLSEAKRPEDERAEAAAVLAQITAPWVPDNARVEGLAQHLDPVVHALTRLVRGASGAEVLLLSAAALSHLSYVEPSAVWPLLTAGAAGAVLQAVRAQGARCSVFLQEQAATLVANMSAVPEARAELAAERAVVALLCFLQLRPSPLQRAADIAAAERVQHKAAIALSRLASDPEVARQVVALEGVPRLVRLCRDEKERNHSDGVLVACLAALRKIAANCGSVILSKRDRRELLEPRLLDSFMLFSTRQESYV</sequence>
<feature type="region of interest" description="Disordered" evidence="1">
    <location>
        <begin position="26"/>
        <end position="144"/>
    </location>
</feature>
<feature type="region of interest" description="Disordered" evidence="1">
    <location>
        <begin position="314"/>
        <end position="356"/>
    </location>
</feature>
<dbReference type="EMBL" id="JAPTSV010000007">
    <property type="protein sequence ID" value="KAJ1525631.1"/>
    <property type="molecule type" value="Genomic_DNA"/>
</dbReference>
<protein>
    <recommendedName>
        <fullName evidence="2">Protein inscuteable homologue C-terminal domain-containing protein</fullName>
    </recommendedName>
</protein>
<gene>
    <name evidence="3" type="ORF">ONE63_008849</name>
</gene>
<evidence type="ECO:0000259" key="2">
    <source>
        <dbReference type="Pfam" id="PF19427"/>
    </source>
</evidence>
<dbReference type="InterPro" id="IPR045789">
    <property type="entry name" value="Insc_C"/>
</dbReference>
<proteinExistence type="predicted"/>
<evidence type="ECO:0000313" key="3">
    <source>
        <dbReference type="EMBL" id="KAJ1525631.1"/>
    </source>
</evidence>
<reference evidence="3" key="1">
    <citation type="submission" date="2022-12" db="EMBL/GenBank/DDBJ databases">
        <title>Chromosome-level genome assembly of the bean flower thrips Megalurothrips usitatus.</title>
        <authorList>
            <person name="Ma L."/>
            <person name="Liu Q."/>
            <person name="Li H."/>
            <person name="Cai W."/>
        </authorList>
    </citation>
    <scope>NUCLEOTIDE SEQUENCE</scope>
    <source>
        <strain evidence="3">Cailab_2022a</strain>
    </source>
</reference>
<dbReference type="InterPro" id="IPR016024">
    <property type="entry name" value="ARM-type_fold"/>
</dbReference>
<comment type="caution">
    <text evidence="3">The sequence shown here is derived from an EMBL/GenBank/DDBJ whole genome shotgun (WGS) entry which is preliminary data.</text>
</comment>
<dbReference type="Pfam" id="PF19427">
    <property type="entry name" value="Insc_C"/>
    <property type="match status" value="1"/>
</dbReference>
<dbReference type="SMART" id="SM00185">
    <property type="entry name" value="ARM"/>
    <property type="match status" value="4"/>
</dbReference>